<dbReference type="SMART" id="SM00248">
    <property type="entry name" value="ANK"/>
    <property type="match status" value="10"/>
</dbReference>
<keyword evidence="2 3" id="KW-0040">ANK repeat</keyword>
<evidence type="ECO:0000256" key="1">
    <source>
        <dbReference type="ARBA" id="ARBA00022737"/>
    </source>
</evidence>
<dbReference type="Proteomes" id="UP001470230">
    <property type="component" value="Unassembled WGS sequence"/>
</dbReference>
<dbReference type="InterPro" id="IPR002110">
    <property type="entry name" value="Ankyrin_rpt"/>
</dbReference>
<evidence type="ECO:0000313" key="5">
    <source>
        <dbReference type="Proteomes" id="UP001470230"/>
    </source>
</evidence>
<sequence length="716" mass="82524">MHNNIIKKRRRNNFDFEKENNTNIFNEKILDSILEDNEKKFTEIIIQKTVSNSKKNQGFTLTNYKLPNILKGNPSYASLCAFFGAENCFDSLLMLFPDGIKSKEIKQLDDFNRSLLHFACAGGYLSIIRKLEQEDFDINAKDLLYMTPCRYAAMMGHLDVIKYLWTKGADVISLSTDIKALSSFHLSCLYGNLDIAKFIFETILSKNFHLITNSDEKETPLHLACEGGHSDIVQYLITLGEYFKRQVNFYDYQSRTPIIVACQNGSLKCIQILTDTGKVTFDIKKKKHLPLIEASSNGHLDIVKYLLSQNVVSVNEVNSKGITSLQASILNNHPKVVQLLIEYGAVDHCNDSKLCELYMDACRASNLQIMKILDSKCQIPYEKVEKNIKWGDKFMQQACLLENKEMVAFLLSKNCNFDQVDLSANVKNDWSSFMDFLIQNNADLNRRVNNKQPLIVTTIETGNLKRVKKMISMGATLDKEIISDFNCIFVACDKGKLDLFNFLMSYEPIITDYVICIKQCIFKYAENQSKNNQKVMNTFFFMIEKIITSQKVNLNENKSLISNAASLCCLKILELFEKYGTDFANCNLNIAEMQSKSYLPIYHFLDNHGCKFDKGTPILDSLFCNSQFIELDSDVLKFLLNFVSNDEIIYFYNYCGNITDVLIRKRMEESLFEIYTKVGKVILPKKIDKVFFYHWIDNCKFPKLKDLVYNPQYRDE</sequence>
<dbReference type="PANTHER" id="PTHR24198">
    <property type="entry name" value="ANKYRIN REPEAT AND PROTEIN KINASE DOMAIN-CONTAINING PROTEIN"/>
    <property type="match status" value="1"/>
</dbReference>
<feature type="repeat" description="ANK" evidence="3">
    <location>
        <begin position="216"/>
        <end position="240"/>
    </location>
</feature>
<protein>
    <recommendedName>
        <fullName evidence="6">Ankyrin repeat protein</fullName>
    </recommendedName>
</protein>
<name>A0ABR2HAE7_9EUKA</name>
<dbReference type="EMBL" id="JAPFFF010000037">
    <property type="protein sequence ID" value="KAK8842727.1"/>
    <property type="molecule type" value="Genomic_DNA"/>
</dbReference>
<evidence type="ECO:0000256" key="3">
    <source>
        <dbReference type="PROSITE-ProRule" id="PRU00023"/>
    </source>
</evidence>
<feature type="repeat" description="ANK" evidence="3">
    <location>
        <begin position="320"/>
        <end position="352"/>
    </location>
</feature>
<evidence type="ECO:0000313" key="4">
    <source>
        <dbReference type="EMBL" id="KAK8842727.1"/>
    </source>
</evidence>
<feature type="repeat" description="ANK" evidence="3">
    <location>
        <begin position="111"/>
        <end position="143"/>
    </location>
</feature>
<evidence type="ECO:0008006" key="6">
    <source>
        <dbReference type="Google" id="ProtNLM"/>
    </source>
</evidence>
<dbReference type="Gene3D" id="1.25.40.20">
    <property type="entry name" value="Ankyrin repeat-containing domain"/>
    <property type="match status" value="3"/>
</dbReference>
<organism evidence="4 5">
    <name type="scientific">Tritrichomonas musculus</name>
    <dbReference type="NCBI Taxonomy" id="1915356"/>
    <lineage>
        <taxon>Eukaryota</taxon>
        <taxon>Metamonada</taxon>
        <taxon>Parabasalia</taxon>
        <taxon>Tritrichomonadida</taxon>
        <taxon>Tritrichomonadidae</taxon>
        <taxon>Tritrichomonas</taxon>
    </lineage>
</organism>
<accession>A0ABR2HAE7</accession>
<dbReference type="Pfam" id="PF12796">
    <property type="entry name" value="Ank_2"/>
    <property type="match status" value="3"/>
</dbReference>
<evidence type="ECO:0000256" key="2">
    <source>
        <dbReference type="ARBA" id="ARBA00023043"/>
    </source>
</evidence>
<dbReference type="InterPro" id="IPR036770">
    <property type="entry name" value="Ankyrin_rpt-contain_sf"/>
</dbReference>
<dbReference type="PANTHER" id="PTHR24198:SF194">
    <property type="entry name" value="INVERSIN-A"/>
    <property type="match status" value="1"/>
</dbReference>
<comment type="caution">
    <text evidence="4">The sequence shown here is derived from an EMBL/GenBank/DDBJ whole genome shotgun (WGS) entry which is preliminary data.</text>
</comment>
<dbReference type="SUPFAM" id="SSF48403">
    <property type="entry name" value="Ankyrin repeat"/>
    <property type="match status" value="1"/>
</dbReference>
<dbReference type="PROSITE" id="PS50088">
    <property type="entry name" value="ANK_REPEAT"/>
    <property type="match status" value="3"/>
</dbReference>
<dbReference type="PROSITE" id="PS50297">
    <property type="entry name" value="ANK_REP_REGION"/>
    <property type="match status" value="1"/>
</dbReference>
<gene>
    <name evidence="4" type="ORF">M9Y10_025590</name>
</gene>
<proteinExistence type="predicted"/>
<reference evidence="4 5" key="1">
    <citation type="submission" date="2024-04" db="EMBL/GenBank/DDBJ databases">
        <title>Tritrichomonas musculus Genome.</title>
        <authorList>
            <person name="Alves-Ferreira E."/>
            <person name="Grigg M."/>
            <person name="Lorenzi H."/>
            <person name="Galac M."/>
        </authorList>
    </citation>
    <scope>NUCLEOTIDE SEQUENCE [LARGE SCALE GENOMIC DNA]</scope>
    <source>
        <strain evidence="4 5">EAF2021</strain>
    </source>
</reference>
<keyword evidence="5" id="KW-1185">Reference proteome</keyword>
<keyword evidence="1" id="KW-0677">Repeat</keyword>